<evidence type="ECO:0000313" key="3">
    <source>
        <dbReference type="Proteomes" id="UP000322983"/>
    </source>
</evidence>
<gene>
    <name evidence="1" type="ORF">IC006_1433</name>
    <name evidence="2" type="ORF">IC007_1409</name>
</gene>
<dbReference type="Proteomes" id="UP000325030">
    <property type="component" value="Chromosome"/>
</dbReference>
<dbReference type="AlphaFoldDB" id="A0A510DV96"/>
<reference evidence="1 3" key="2">
    <citation type="journal article" date="2020" name="Int. J. Syst. Evol. Microbiol.">
        <title>Sulfuracidifex tepidarius gen. nov., sp. nov. and transfer of Sulfolobus metallicus Huber and Stetter 1992 to the genus Sulfuracidifex as Sulfuracidifex metallicus comb. nov.</title>
        <authorList>
            <person name="Itoh T."/>
            <person name="Miura T."/>
            <person name="Sakai H.D."/>
            <person name="Kato S."/>
            <person name="Ohkuma M."/>
            <person name="Takashina T."/>
        </authorList>
    </citation>
    <scope>NUCLEOTIDE SEQUENCE [LARGE SCALE GENOMIC DNA]</scope>
    <source>
        <strain evidence="1 3">IC-006</strain>
        <strain evidence="2">IC-007</strain>
    </source>
</reference>
<proteinExistence type="predicted"/>
<protein>
    <submittedName>
        <fullName evidence="1">Uncharacterized protein</fullName>
    </submittedName>
</protein>
<dbReference type="EMBL" id="AP018929">
    <property type="protein sequence ID" value="BBG24131.1"/>
    <property type="molecule type" value="Genomic_DNA"/>
</dbReference>
<keyword evidence="3" id="KW-1185">Reference proteome</keyword>
<evidence type="ECO:0000313" key="1">
    <source>
        <dbReference type="EMBL" id="BBG24131.1"/>
    </source>
</evidence>
<name>A0A510DV96_9CREN</name>
<reference evidence="4" key="1">
    <citation type="submission" date="2018-09" db="EMBL/GenBank/DDBJ databases">
        <title>Complete Genome Sequencing of Sulfolobus sp. JCM 16834.</title>
        <authorList>
            <person name="Kato S."/>
            <person name="Itoh T."/>
            <person name="Ohkuma M."/>
        </authorList>
    </citation>
    <scope>NUCLEOTIDE SEQUENCE [LARGE SCALE GENOMIC DNA]</scope>
    <source>
        <strain evidence="4">IC-007</strain>
    </source>
</reference>
<dbReference type="EMBL" id="AP018930">
    <property type="protein sequence ID" value="BBG26887.1"/>
    <property type="molecule type" value="Genomic_DNA"/>
</dbReference>
<accession>A0A510DV96</accession>
<dbReference type="KEGG" id="step:IC006_1433"/>
<organism evidence="1 3">
    <name type="scientific">Sulfuracidifex tepidarius</name>
    <dbReference type="NCBI Taxonomy" id="1294262"/>
    <lineage>
        <taxon>Archaea</taxon>
        <taxon>Thermoproteota</taxon>
        <taxon>Thermoprotei</taxon>
        <taxon>Sulfolobales</taxon>
        <taxon>Sulfolobaceae</taxon>
        <taxon>Sulfuracidifex</taxon>
    </lineage>
</organism>
<dbReference type="Proteomes" id="UP000322983">
    <property type="component" value="Chromosome"/>
</dbReference>
<sequence length="40" mass="4289">MKDLGMLGVLPSLADSSRFTSTLWLFSSPSGVNHTHPTIS</sequence>
<accession>A0A510E341</accession>
<evidence type="ECO:0000313" key="4">
    <source>
        <dbReference type="Proteomes" id="UP000325030"/>
    </source>
</evidence>
<evidence type="ECO:0000313" key="2">
    <source>
        <dbReference type="EMBL" id="BBG26887.1"/>
    </source>
</evidence>